<dbReference type="GO" id="GO:0046677">
    <property type="term" value="P:response to antibiotic"/>
    <property type="evidence" value="ECO:0007669"/>
    <property type="project" value="InterPro"/>
</dbReference>
<dbReference type="InterPro" id="IPR045155">
    <property type="entry name" value="Beta-lactam_cat"/>
</dbReference>
<dbReference type="InterPro" id="IPR012338">
    <property type="entry name" value="Beta-lactam/transpept-like"/>
</dbReference>
<organism evidence="2 3">
    <name type="scientific">Clostridium felsineum</name>
    <dbReference type="NCBI Taxonomy" id="36839"/>
    <lineage>
        <taxon>Bacteria</taxon>
        <taxon>Bacillati</taxon>
        <taxon>Bacillota</taxon>
        <taxon>Clostridia</taxon>
        <taxon>Eubacteriales</taxon>
        <taxon>Clostridiaceae</taxon>
        <taxon>Clostridium</taxon>
    </lineage>
</organism>
<keyword evidence="3" id="KW-1185">Reference proteome</keyword>
<dbReference type="GO" id="GO:0030655">
    <property type="term" value="P:beta-lactam antibiotic catabolic process"/>
    <property type="evidence" value="ECO:0007669"/>
    <property type="project" value="InterPro"/>
</dbReference>
<proteinExistence type="predicted"/>
<feature type="domain" description="Beta-lactamase class A catalytic" evidence="1">
    <location>
        <begin position="24"/>
        <end position="235"/>
    </location>
</feature>
<protein>
    <recommendedName>
        <fullName evidence="1">Beta-lactamase class A catalytic domain-containing protein</fullName>
    </recommendedName>
</protein>
<dbReference type="AlphaFoldDB" id="A0A1S8KYD7"/>
<evidence type="ECO:0000313" key="3">
    <source>
        <dbReference type="Proteomes" id="UP000190951"/>
    </source>
</evidence>
<dbReference type="KEGG" id="crw:CROST_004380"/>
<accession>A0A1S8KYD7</accession>
<sequence length="262" mass="29475">MYDLKALDNAIKNILALRCEDISLVFLDLNNTSNYIYINENKIFPSASTIKVLILAEALNEVLNGKLSLDAPIEVKTSDKVPYSILTSLTNNKYPLIDLLTLMIISSDNTASNILIDLLTMESINNYGQSIGLKNTSLKRKMMDSKAVQRGMDNLTSAFDMLTLFKKIYNHELLNPKMCDLILKILGDNTDKEVLLRYLEADIRCAHKTGDLSNLNHDIGVFKTKTSEYILGVFVRNADFNYVAKDLIGKVSKIVYDFLTCI</sequence>
<dbReference type="SUPFAM" id="SSF56601">
    <property type="entry name" value="beta-lactamase/transpeptidase-like"/>
    <property type="match status" value="1"/>
</dbReference>
<dbReference type="PANTHER" id="PTHR35333:SF3">
    <property type="entry name" value="BETA-LACTAMASE-TYPE TRANSPEPTIDASE FOLD CONTAINING PROTEIN"/>
    <property type="match status" value="1"/>
</dbReference>
<dbReference type="Gene3D" id="3.40.710.10">
    <property type="entry name" value="DD-peptidase/beta-lactamase superfamily"/>
    <property type="match status" value="1"/>
</dbReference>
<dbReference type="InterPro" id="IPR000871">
    <property type="entry name" value="Beta-lactam_class-A"/>
</dbReference>
<evidence type="ECO:0000313" key="2">
    <source>
        <dbReference type="EMBL" id="URZ09745.1"/>
    </source>
</evidence>
<dbReference type="STRING" id="84029.CROST_41550"/>
<dbReference type="RefSeq" id="WP_077850691.1">
    <property type="nucleotide sequence ID" value="NZ_CP096983.1"/>
</dbReference>
<dbReference type="Proteomes" id="UP000190951">
    <property type="component" value="Chromosome"/>
</dbReference>
<dbReference type="EMBL" id="CP096983">
    <property type="protein sequence ID" value="URZ09745.1"/>
    <property type="molecule type" value="Genomic_DNA"/>
</dbReference>
<reference evidence="2 3" key="1">
    <citation type="submission" date="2022-04" db="EMBL/GenBank/DDBJ databases">
        <title>Genome sequence of C. roseum typestrain.</title>
        <authorList>
            <person name="Poehlein A."/>
            <person name="Schoch T."/>
            <person name="Duerre P."/>
            <person name="Daniel R."/>
        </authorList>
    </citation>
    <scope>NUCLEOTIDE SEQUENCE [LARGE SCALE GENOMIC DNA]</scope>
    <source>
        <strain evidence="2 3">DSM 7320</strain>
    </source>
</reference>
<dbReference type="GO" id="GO:0008800">
    <property type="term" value="F:beta-lactamase activity"/>
    <property type="evidence" value="ECO:0007669"/>
    <property type="project" value="InterPro"/>
</dbReference>
<dbReference type="Pfam" id="PF13354">
    <property type="entry name" value="Beta-lactamase2"/>
    <property type="match status" value="1"/>
</dbReference>
<dbReference type="PANTHER" id="PTHR35333">
    <property type="entry name" value="BETA-LACTAMASE"/>
    <property type="match status" value="1"/>
</dbReference>
<name>A0A1S8KYD7_9CLOT</name>
<evidence type="ECO:0000259" key="1">
    <source>
        <dbReference type="Pfam" id="PF13354"/>
    </source>
</evidence>
<gene>
    <name evidence="2" type="ORF">CROST_004380</name>
</gene>